<sequence length="120" mass="12491">MSFDLSRAGAAAFGTMSSTRGARVGVSLFLGAAALTLSACGESTIEPGPTQQFVADLVAKQTQFTPEDVTCPDGIEAQVGVEFECAFTGPEGTGYLAHLKVVEVNGKEATFDLQELEPTE</sequence>
<dbReference type="Proteomes" id="UP000467428">
    <property type="component" value="Chromosome"/>
</dbReference>
<accession>A0A7I7RVA2</accession>
<dbReference type="AlphaFoldDB" id="A0A7I7RVA2"/>
<keyword evidence="3" id="KW-1185">Reference proteome</keyword>
<name>A0A7I7RVA2_9MYCO</name>
<organism evidence="2 3">
    <name type="scientific">Mycolicibacterium arabiense</name>
    <dbReference type="NCBI Taxonomy" id="1286181"/>
    <lineage>
        <taxon>Bacteria</taxon>
        <taxon>Bacillati</taxon>
        <taxon>Actinomycetota</taxon>
        <taxon>Actinomycetes</taxon>
        <taxon>Mycobacteriales</taxon>
        <taxon>Mycobacteriaceae</taxon>
        <taxon>Mycolicibacterium</taxon>
    </lineage>
</organism>
<dbReference type="KEGG" id="marz:MARA_14340"/>
<geneLocation type="plasmid" evidence="3">
    <name>pjcm18538 dna</name>
</geneLocation>
<evidence type="ECO:0000313" key="2">
    <source>
        <dbReference type="EMBL" id="BBY47966.1"/>
    </source>
</evidence>
<dbReference type="EMBL" id="AP022593">
    <property type="protein sequence ID" value="BBY47966.1"/>
    <property type="molecule type" value="Genomic_DNA"/>
</dbReference>
<feature type="domain" description="DUF4333" evidence="1">
    <location>
        <begin position="35"/>
        <end position="106"/>
    </location>
</feature>
<proteinExistence type="predicted"/>
<reference evidence="2 3" key="1">
    <citation type="journal article" date="2019" name="Emerg. Microbes Infect.">
        <title>Comprehensive subspecies identification of 175 nontuberculous mycobacteria species based on 7547 genomic profiles.</title>
        <authorList>
            <person name="Matsumoto Y."/>
            <person name="Kinjo T."/>
            <person name="Motooka D."/>
            <person name="Nabeya D."/>
            <person name="Jung N."/>
            <person name="Uechi K."/>
            <person name="Horii T."/>
            <person name="Iida T."/>
            <person name="Fujita J."/>
            <person name="Nakamura S."/>
        </authorList>
    </citation>
    <scope>NUCLEOTIDE SEQUENCE [LARGE SCALE GENOMIC DNA]</scope>
    <source>
        <strain evidence="2 3">JCM 18538</strain>
    </source>
</reference>
<protein>
    <recommendedName>
        <fullName evidence="1">DUF4333 domain-containing protein</fullName>
    </recommendedName>
</protein>
<gene>
    <name evidence="2" type="ORF">MARA_14340</name>
</gene>
<dbReference type="Pfam" id="PF14230">
    <property type="entry name" value="DUF4333"/>
    <property type="match status" value="1"/>
</dbReference>
<evidence type="ECO:0000259" key="1">
    <source>
        <dbReference type="Pfam" id="PF14230"/>
    </source>
</evidence>
<evidence type="ECO:0000313" key="3">
    <source>
        <dbReference type="Proteomes" id="UP000467428"/>
    </source>
</evidence>
<dbReference type="InterPro" id="IPR025637">
    <property type="entry name" value="DUF4333"/>
</dbReference>